<proteinExistence type="inferred from homology"/>
<protein>
    <submittedName>
        <fullName evidence="4">ROK family protein</fullName>
    </submittedName>
</protein>
<reference evidence="4" key="2">
    <citation type="journal article" date="2021" name="PeerJ">
        <title>Extensive microbial diversity within the chicken gut microbiome revealed by metagenomics and culture.</title>
        <authorList>
            <person name="Gilroy R."/>
            <person name="Ravi A."/>
            <person name="Getino M."/>
            <person name="Pursley I."/>
            <person name="Horton D.L."/>
            <person name="Alikhan N.F."/>
            <person name="Baker D."/>
            <person name="Gharbi K."/>
            <person name="Hall N."/>
            <person name="Watson M."/>
            <person name="Adriaenssens E.M."/>
            <person name="Foster-Nyarko E."/>
            <person name="Jarju S."/>
            <person name="Secka A."/>
            <person name="Antonio M."/>
            <person name="Oren A."/>
            <person name="Chaudhuri R.R."/>
            <person name="La Ragione R."/>
            <person name="Hildebrand F."/>
            <person name="Pallen M.J."/>
        </authorList>
    </citation>
    <scope>NUCLEOTIDE SEQUENCE</scope>
    <source>
        <strain evidence="4">ChiHcec3-6078</strain>
    </source>
</reference>
<gene>
    <name evidence="4" type="ORF">IAC50_09500</name>
</gene>
<dbReference type="Gene3D" id="1.10.10.10">
    <property type="entry name" value="Winged helix-like DNA-binding domain superfamily/Winged helix DNA-binding domain"/>
    <property type="match status" value="1"/>
</dbReference>
<dbReference type="InterPro" id="IPR000600">
    <property type="entry name" value="ROK"/>
</dbReference>
<accession>A0A9D1I2E2</accession>
<organism evidence="4 5">
    <name type="scientific">Candidatus Allocopromorpha excrementigallinarum</name>
    <dbReference type="NCBI Taxonomy" id="2840742"/>
    <lineage>
        <taxon>Bacteria</taxon>
        <taxon>Bacillati</taxon>
        <taxon>Bacillota</taxon>
        <taxon>Clostridia</taxon>
        <taxon>Eubacteriales</taxon>
        <taxon>Eubacteriaceae</taxon>
        <taxon>Eubacteriaceae incertae sedis</taxon>
        <taxon>Candidatus Allocopromorpha</taxon>
    </lineage>
</organism>
<comment type="function">
    <text evidence="1">Transcriptional repressor of xylose-utilizing enzymes.</text>
</comment>
<evidence type="ECO:0000256" key="3">
    <source>
        <dbReference type="ARBA" id="ARBA00022629"/>
    </source>
</evidence>
<dbReference type="PANTHER" id="PTHR18964:SF149">
    <property type="entry name" value="BIFUNCTIONAL UDP-N-ACETYLGLUCOSAMINE 2-EPIMERASE_N-ACETYLMANNOSAMINE KINASE"/>
    <property type="match status" value="1"/>
</dbReference>
<name>A0A9D1I2E2_9FIRM</name>
<dbReference type="Gene3D" id="3.30.420.40">
    <property type="match status" value="2"/>
</dbReference>
<comment type="caution">
    <text evidence="4">The sequence shown here is derived from an EMBL/GenBank/DDBJ whole genome shotgun (WGS) entry which is preliminary data.</text>
</comment>
<dbReference type="SUPFAM" id="SSF46785">
    <property type="entry name" value="Winged helix' DNA-binding domain"/>
    <property type="match status" value="1"/>
</dbReference>
<sequence>MQWSTPEVKQLNKELIRKEMQSSGECTKAKIARKTSLSIVTCNTLLNEMLEEKEIVPADEGEIRSGRPGRPASQYVYNVDYLHVLGIYVDTDASDFKIEYVVADAFGREKLHEKKYEKSVDYEYIEAVIEKVTQEDPLVKGISFGVPGVIDDGVVEDCEIESLKGVDIKGRIKEKFAIEAEVRNDMDFISYGIYSREKLKGDLATIFFPSEGNNCVGAGFIIDGKVINGFSHYSGELSYVAEAFGLSRQRQEEMMRDRSEFCSLVFKMVMTVIGTVDPEKIVLMGNNISSEERIKVWTMCRDVVSEKHIPDISIDNNVEVNYLKGLVRISLNKLQFPISVAL</sequence>
<keyword evidence="3" id="KW-0859">Xylose metabolism</keyword>
<dbReference type="EMBL" id="DVMP01000164">
    <property type="protein sequence ID" value="HIU26714.1"/>
    <property type="molecule type" value="Genomic_DNA"/>
</dbReference>
<reference evidence="4" key="1">
    <citation type="submission" date="2020-10" db="EMBL/GenBank/DDBJ databases">
        <authorList>
            <person name="Gilroy R."/>
        </authorList>
    </citation>
    <scope>NUCLEOTIDE SEQUENCE</scope>
    <source>
        <strain evidence="4">ChiHcec3-6078</strain>
    </source>
</reference>
<dbReference type="InterPro" id="IPR036390">
    <property type="entry name" value="WH_DNA-bd_sf"/>
</dbReference>
<comment type="similarity">
    <text evidence="2">Belongs to the ROK (NagC/XylR) family.</text>
</comment>
<dbReference type="SUPFAM" id="SSF53067">
    <property type="entry name" value="Actin-like ATPase domain"/>
    <property type="match status" value="1"/>
</dbReference>
<dbReference type="Pfam" id="PF00480">
    <property type="entry name" value="ROK"/>
    <property type="match status" value="1"/>
</dbReference>
<dbReference type="PANTHER" id="PTHR18964">
    <property type="entry name" value="ROK (REPRESSOR, ORF, KINASE) FAMILY"/>
    <property type="match status" value="1"/>
</dbReference>
<evidence type="ECO:0000256" key="1">
    <source>
        <dbReference type="ARBA" id="ARBA00002486"/>
    </source>
</evidence>
<dbReference type="CDD" id="cd23763">
    <property type="entry name" value="ASKHA_ATPase_ROK"/>
    <property type="match status" value="1"/>
</dbReference>
<evidence type="ECO:0000256" key="2">
    <source>
        <dbReference type="ARBA" id="ARBA00006479"/>
    </source>
</evidence>
<dbReference type="InterPro" id="IPR036388">
    <property type="entry name" value="WH-like_DNA-bd_sf"/>
</dbReference>
<dbReference type="GO" id="GO:0042732">
    <property type="term" value="P:D-xylose metabolic process"/>
    <property type="evidence" value="ECO:0007669"/>
    <property type="project" value="UniProtKB-KW"/>
</dbReference>
<dbReference type="InterPro" id="IPR043129">
    <property type="entry name" value="ATPase_NBD"/>
</dbReference>
<evidence type="ECO:0000313" key="5">
    <source>
        <dbReference type="Proteomes" id="UP000824090"/>
    </source>
</evidence>
<dbReference type="AlphaFoldDB" id="A0A9D1I2E2"/>
<dbReference type="Proteomes" id="UP000824090">
    <property type="component" value="Unassembled WGS sequence"/>
</dbReference>
<evidence type="ECO:0000313" key="4">
    <source>
        <dbReference type="EMBL" id="HIU26714.1"/>
    </source>
</evidence>
<keyword evidence="3" id="KW-0119">Carbohydrate metabolism</keyword>